<dbReference type="Proteomes" id="UP000279029">
    <property type="component" value="Chromosome"/>
</dbReference>
<evidence type="ECO:0000313" key="1">
    <source>
        <dbReference type="EMBL" id="VDN46768.1"/>
    </source>
</evidence>
<dbReference type="PANTHER" id="PTHR39431:SF1">
    <property type="entry name" value="FRPA_C-RELATED PROTEIN"/>
    <property type="match status" value="1"/>
</dbReference>
<organism evidence="1 2">
    <name type="scientific">Petrocella atlantisensis</name>
    <dbReference type="NCBI Taxonomy" id="2173034"/>
    <lineage>
        <taxon>Bacteria</taxon>
        <taxon>Bacillati</taxon>
        <taxon>Bacillota</taxon>
        <taxon>Clostridia</taxon>
        <taxon>Lachnospirales</taxon>
        <taxon>Vallitaleaceae</taxon>
        <taxon>Petrocella</taxon>
    </lineage>
</organism>
<dbReference type="EMBL" id="LR130778">
    <property type="protein sequence ID" value="VDN46768.1"/>
    <property type="molecule type" value="Genomic_DNA"/>
</dbReference>
<dbReference type="AlphaFoldDB" id="A0A3P7PD00"/>
<evidence type="ECO:0000313" key="2">
    <source>
        <dbReference type="Proteomes" id="UP000279029"/>
    </source>
</evidence>
<proteinExistence type="predicted"/>
<protein>
    <recommendedName>
        <fullName evidence="3">VCBS repeat-containing protein</fullName>
    </recommendedName>
</protein>
<sequence length="343" mass="38087">MKIQSSGIEMYAHSKRKEQATLQLTKLDDEKQTTTLPFKDTFKDLLDLQHPQKTKEVNGASNIGSTKVYEISEEDYQKVLLLEKLLSFLTGKDIKFTLPKKVELTESNGNTLAKNGGNHLGEAPKPYYRKKVSYDMSQSMTFKAAGTVKTSDGRTIDFSIQLQRHESFQFRSETLLSKDGKVVDPLVINYDGPSSKLTQSKYAFDLDFDGTDDQISFLQKGSGFLAIDLNDNGKIDDGRELFGPSSGNGFKDLALHDEDQNGWIDENDSVFSKLRIWNKNEQGQDVLLGLGEVGVGAIYLGHVATDFSLGNSPLSPDGYIRQTGIFLKENGQAGTVHHIDLTL</sequence>
<dbReference type="OrthoDB" id="1676884at2"/>
<dbReference type="PANTHER" id="PTHR39431">
    <property type="entry name" value="FRPA/C-RELATED PROTEIN"/>
    <property type="match status" value="1"/>
</dbReference>
<name>A0A3P7PD00_9FIRM</name>
<gene>
    <name evidence="1" type="ORF">PATL70BA_0893</name>
</gene>
<evidence type="ECO:0008006" key="3">
    <source>
        <dbReference type="Google" id="ProtNLM"/>
    </source>
</evidence>
<accession>A0A3P7PD00</accession>
<reference evidence="1 2" key="1">
    <citation type="submission" date="2018-09" db="EMBL/GenBank/DDBJ databases">
        <authorList>
            <person name="Postec A."/>
        </authorList>
    </citation>
    <scope>NUCLEOTIDE SEQUENCE [LARGE SCALE GENOMIC DNA]</scope>
    <source>
        <strain evidence="1">70B-A</strain>
    </source>
</reference>
<dbReference type="KEGG" id="cbar:PATL70BA_0893"/>
<keyword evidence="2" id="KW-1185">Reference proteome</keyword>